<keyword evidence="1" id="KW-0812">Transmembrane</keyword>
<organism evidence="2 3">
    <name type="scientific">Musa acuminata subsp. malaccensis</name>
    <name type="common">Wild banana</name>
    <name type="synonym">Musa malaccensis</name>
    <dbReference type="NCBI Taxonomy" id="214687"/>
    <lineage>
        <taxon>Eukaryota</taxon>
        <taxon>Viridiplantae</taxon>
        <taxon>Streptophyta</taxon>
        <taxon>Embryophyta</taxon>
        <taxon>Tracheophyta</taxon>
        <taxon>Spermatophyta</taxon>
        <taxon>Magnoliopsida</taxon>
        <taxon>Liliopsida</taxon>
        <taxon>Zingiberales</taxon>
        <taxon>Musaceae</taxon>
        <taxon>Musa</taxon>
    </lineage>
</organism>
<evidence type="ECO:0000313" key="3">
    <source>
        <dbReference type="Proteomes" id="UP000012960"/>
    </source>
</evidence>
<dbReference type="Proteomes" id="UP000012960">
    <property type="component" value="Unplaced"/>
</dbReference>
<dbReference type="InParanoid" id="A0A804INK9"/>
<reference evidence="2" key="1">
    <citation type="submission" date="2021-05" db="UniProtKB">
        <authorList>
            <consortium name="EnsemblPlants"/>
        </authorList>
    </citation>
    <scope>IDENTIFICATION</scope>
    <source>
        <strain evidence="2">subsp. malaccensis</strain>
    </source>
</reference>
<name>A0A804INK9_MUSAM</name>
<proteinExistence type="predicted"/>
<sequence length="68" mass="7936">MSVGNLEELIDERSMPLFPRRSGRSTTLASCPLSTRISWNRDVRSLCIPRSYLLLGFFMMKLIIWFLL</sequence>
<feature type="transmembrane region" description="Helical" evidence="1">
    <location>
        <begin position="51"/>
        <end position="67"/>
    </location>
</feature>
<evidence type="ECO:0000313" key="2">
    <source>
        <dbReference type="EnsemblPlants" id="Ma04_p11450.1"/>
    </source>
</evidence>
<keyword evidence="1" id="KW-0472">Membrane</keyword>
<evidence type="ECO:0000256" key="1">
    <source>
        <dbReference type="SAM" id="Phobius"/>
    </source>
</evidence>
<keyword evidence="1" id="KW-1133">Transmembrane helix</keyword>
<protein>
    <submittedName>
        <fullName evidence="2">Uncharacterized protein</fullName>
    </submittedName>
</protein>
<dbReference type="Gramene" id="Ma04_t11450.1">
    <property type="protein sequence ID" value="Ma04_p11450.1"/>
    <property type="gene ID" value="Ma04_g11450"/>
</dbReference>
<dbReference type="AlphaFoldDB" id="A0A804INK9"/>
<dbReference type="EnsemblPlants" id="Ma04_t11450.1">
    <property type="protein sequence ID" value="Ma04_p11450.1"/>
    <property type="gene ID" value="Ma04_g11450"/>
</dbReference>
<keyword evidence="3" id="KW-1185">Reference proteome</keyword>
<accession>A0A804INK9</accession>